<evidence type="ECO:0000313" key="6">
    <source>
        <dbReference type="Proteomes" id="UP000234462"/>
    </source>
</evidence>
<keyword evidence="6" id="KW-1185">Reference proteome</keyword>
<dbReference type="GO" id="GO:0006637">
    <property type="term" value="P:acyl-CoA metabolic process"/>
    <property type="evidence" value="ECO:0007669"/>
    <property type="project" value="InterPro"/>
</dbReference>
<dbReference type="AlphaFoldDB" id="A0A2H1L498"/>
<dbReference type="InterPro" id="IPR042171">
    <property type="entry name" value="Acyl-CoA_hotdog"/>
</dbReference>
<evidence type="ECO:0000256" key="2">
    <source>
        <dbReference type="ARBA" id="ARBA00022801"/>
    </source>
</evidence>
<dbReference type="InterPro" id="IPR049450">
    <property type="entry name" value="ACOT8-like_C"/>
</dbReference>
<dbReference type="EC" id="3.1.2.-" evidence="5"/>
<sequence length="282" mass="31129">MIDALLKVSEVEADVFEGQPRRGTILPKTFGGHTMAQALAAACSTVDDSRPPVSAQGFFLSAGDTDGPTRFTVERVRDGRSMDMRAVRAHQGHREIFRLTASFQTAGDGFAHEASMPRAAPPEEVPSLFDVMDRHSTLDSGPWRTEWAFLDLRYVEENLIAPVPDHGRQQLWMRLPQAEGAETWRGRCLITYVSDLVLLAASLVPHGVMLGAPDIPRATLTHSVHVHADPVPGEWVFIDQRSEWAGGGRGLSHAAMYSRDGRRLATFVQDGLIRQRRPVTSE</sequence>
<name>A0A2H1L498_9MICO</name>
<accession>A0A2H1L498</accession>
<feature type="domain" description="Acyl-CoA thioesterase-like N-terminal HotDog" evidence="3">
    <location>
        <begin position="26"/>
        <end position="104"/>
    </location>
</feature>
<dbReference type="CDD" id="cd03445">
    <property type="entry name" value="Thioesterase_II_repeat2"/>
    <property type="match status" value="1"/>
</dbReference>
<dbReference type="InterPro" id="IPR003703">
    <property type="entry name" value="Acyl_CoA_thio"/>
</dbReference>
<dbReference type="PANTHER" id="PTHR11066:SF34">
    <property type="entry name" value="ACYL-COENZYME A THIOESTERASE 8"/>
    <property type="match status" value="1"/>
</dbReference>
<evidence type="ECO:0000313" key="5">
    <source>
        <dbReference type="EMBL" id="SMY11590.1"/>
    </source>
</evidence>
<keyword evidence="2 5" id="KW-0378">Hydrolase</keyword>
<evidence type="ECO:0000259" key="3">
    <source>
        <dbReference type="Pfam" id="PF13622"/>
    </source>
</evidence>
<dbReference type="RefSeq" id="WP_101588544.1">
    <property type="nucleotide sequence ID" value="NZ_FXZM01000004.1"/>
</dbReference>
<dbReference type="SUPFAM" id="SSF54637">
    <property type="entry name" value="Thioesterase/thiol ester dehydrase-isomerase"/>
    <property type="match status" value="2"/>
</dbReference>
<dbReference type="PANTHER" id="PTHR11066">
    <property type="entry name" value="ACYL-COA THIOESTERASE"/>
    <property type="match status" value="1"/>
</dbReference>
<dbReference type="EMBL" id="FXZM01000004">
    <property type="protein sequence ID" value="SMY11590.1"/>
    <property type="molecule type" value="Genomic_DNA"/>
</dbReference>
<dbReference type="Proteomes" id="UP000234462">
    <property type="component" value="Unassembled WGS sequence"/>
</dbReference>
<feature type="domain" description="Acyl-CoA thioesterase-like C-terminal" evidence="4">
    <location>
        <begin position="151"/>
        <end position="273"/>
    </location>
</feature>
<dbReference type="Pfam" id="PF20789">
    <property type="entry name" value="4HBT_3C"/>
    <property type="match status" value="1"/>
</dbReference>
<evidence type="ECO:0000256" key="1">
    <source>
        <dbReference type="ARBA" id="ARBA00006538"/>
    </source>
</evidence>
<protein>
    <submittedName>
        <fullName evidence="5">Acyl-CoA thioesterase-2</fullName>
        <ecNumber evidence="5">3.1.2.-</ecNumber>
    </submittedName>
</protein>
<organism evidence="5 6">
    <name type="scientific">Brevibacterium jeotgali</name>
    <dbReference type="NCBI Taxonomy" id="1262550"/>
    <lineage>
        <taxon>Bacteria</taxon>
        <taxon>Bacillati</taxon>
        <taxon>Actinomycetota</taxon>
        <taxon>Actinomycetes</taxon>
        <taxon>Micrococcales</taxon>
        <taxon>Brevibacteriaceae</taxon>
        <taxon>Brevibacterium</taxon>
    </lineage>
</organism>
<dbReference type="Gene3D" id="2.40.160.210">
    <property type="entry name" value="Acyl-CoA thioesterase, double hotdog domain"/>
    <property type="match status" value="1"/>
</dbReference>
<gene>
    <name evidence="5" type="ORF">BJEO58_01175</name>
</gene>
<dbReference type="Pfam" id="PF13622">
    <property type="entry name" value="4HBT_3"/>
    <property type="match status" value="1"/>
</dbReference>
<dbReference type="InterPro" id="IPR029069">
    <property type="entry name" value="HotDog_dom_sf"/>
</dbReference>
<comment type="similarity">
    <text evidence="1">Belongs to the C/M/P thioester hydrolase family.</text>
</comment>
<dbReference type="OrthoDB" id="9781019at2"/>
<reference evidence="6" key="1">
    <citation type="submission" date="2017-03" db="EMBL/GenBank/DDBJ databases">
        <authorList>
            <person name="Monnet C."/>
        </authorList>
    </citation>
    <scope>NUCLEOTIDE SEQUENCE [LARGE SCALE GENOMIC DNA]</scope>
    <source>
        <strain evidence="6">SJ5-8</strain>
    </source>
</reference>
<dbReference type="CDD" id="cd03444">
    <property type="entry name" value="Thioesterase_II_repeat1"/>
    <property type="match status" value="1"/>
</dbReference>
<dbReference type="GO" id="GO:0047617">
    <property type="term" value="F:fatty acyl-CoA hydrolase activity"/>
    <property type="evidence" value="ECO:0007669"/>
    <property type="project" value="InterPro"/>
</dbReference>
<dbReference type="InterPro" id="IPR049449">
    <property type="entry name" value="TesB_ACOT8-like_N"/>
</dbReference>
<proteinExistence type="inferred from homology"/>
<dbReference type="GO" id="GO:0009062">
    <property type="term" value="P:fatty acid catabolic process"/>
    <property type="evidence" value="ECO:0007669"/>
    <property type="project" value="TreeGrafter"/>
</dbReference>
<evidence type="ECO:0000259" key="4">
    <source>
        <dbReference type="Pfam" id="PF20789"/>
    </source>
</evidence>